<protein>
    <submittedName>
        <fullName evidence="3">NAD(P)-dependent dehydrogenase (Short-subunit alcohol dehydrogenase family)</fullName>
    </submittedName>
</protein>
<dbReference type="PRINTS" id="PR00081">
    <property type="entry name" value="GDHRDH"/>
</dbReference>
<dbReference type="SUPFAM" id="SSF51735">
    <property type="entry name" value="NAD(P)-binding Rossmann-fold domains"/>
    <property type="match status" value="1"/>
</dbReference>
<dbReference type="PRINTS" id="PR00080">
    <property type="entry name" value="SDRFAMILY"/>
</dbReference>
<dbReference type="InterPro" id="IPR020904">
    <property type="entry name" value="Sc_DH/Rdtase_CS"/>
</dbReference>
<dbReference type="FunFam" id="3.40.50.720:FF:000084">
    <property type="entry name" value="Short-chain dehydrogenase reductase"/>
    <property type="match status" value="1"/>
</dbReference>
<dbReference type="PANTHER" id="PTHR43669:SF8">
    <property type="entry name" value="SHORT-CHAIN TYPE DEHYDROGENASE_REDUCTASE-RELATED"/>
    <property type="match status" value="1"/>
</dbReference>
<reference evidence="3 4" key="1">
    <citation type="submission" date="2020-08" db="EMBL/GenBank/DDBJ databases">
        <title>Functional genomics of gut bacteria from endangered species of beetles.</title>
        <authorList>
            <person name="Carlos-Shanley C."/>
        </authorList>
    </citation>
    <scope>NUCLEOTIDE SEQUENCE [LARGE SCALE GENOMIC DNA]</scope>
    <source>
        <strain evidence="3 4">S00245</strain>
    </source>
</reference>
<dbReference type="Pfam" id="PF13561">
    <property type="entry name" value="adh_short_C2"/>
    <property type="match status" value="1"/>
</dbReference>
<dbReference type="GO" id="GO:0016491">
    <property type="term" value="F:oxidoreductase activity"/>
    <property type="evidence" value="ECO:0007669"/>
    <property type="project" value="UniProtKB-KW"/>
</dbReference>
<keyword evidence="2" id="KW-0560">Oxidoreductase</keyword>
<dbReference type="AlphaFoldDB" id="A0A7W7NXL1"/>
<organism evidence="3 4">
    <name type="scientific">Novosphingobium chloroacetimidivorans</name>
    <dbReference type="NCBI Taxonomy" id="1428314"/>
    <lineage>
        <taxon>Bacteria</taxon>
        <taxon>Pseudomonadati</taxon>
        <taxon>Pseudomonadota</taxon>
        <taxon>Alphaproteobacteria</taxon>
        <taxon>Sphingomonadales</taxon>
        <taxon>Sphingomonadaceae</taxon>
        <taxon>Novosphingobium</taxon>
    </lineage>
</organism>
<accession>A0A7W7NXL1</accession>
<dbReference type="PROSITE" id="PS00061">
    <property type="entry name" value="ADH_SHORT"/>
    <property type="match status" value="1"/>
</dbReference>
<evidence type="ECO:0000313" key="4">
    <source>
        <dbReference type="Proteomes" id="UP000555448"/>
    </source>
</evidence>
<dbReference type="Gene3D" id="3.40.50.720">
    <property type="entry name" value="NAD(P)-binding Rossmann-like Domain"/>
    <property type="match status" value="1"/>
</dbReference>
<dbReference type="InterPro" id="IPR036291">
    <property type="entry name" value="NAD(P)-bd_dom_sf"/>
</dbReference>
<dbReference type="Proteomes" id="UP000555448">
    <property type="component" value="Unassembled WGS sequence"/>
</dbReference>
<comment type="caution">
    <text evidence="3">The sequence shown here is derived from an EMBL/GenBank/DDBJ whole genome shotgun (WGS) entry which is preliminary data.</text>
</comment>
<name>A0A7W7NXL1_9SPHN</name>
<dbReference type="RefSeq" id="WP_184245723.1">
    <property type="nucleotide sequence ID" value="NZ_JACHLR010000010.1"/>
</dbReference>
<gene>
    <name evidence="3" type="ORF">HNO88_002566</name>
</gene>
<sequence>MSGTAVERDLFGFAGRRILIIGGGQGIGEATAWLLASLGADLALLDIEIARAERVKHDVEQLGVRAYAVQADVTDEASLTAAFAQVEREFGPVDGLVTIIGMAAWSSLAEMTIEIWDADHNRNLRYVFIAAREFARNLIARGAPGSLVTIASVDGLRSAQNHGSYGAAKAGLVNLVRTMAQEWAPHGIRANCVAPGGVVTPRIPLGDPEREAQGMANVPMRRRGTTDEIANAVVFMLSDMATYVTGQTLAVDGGYIAAGGFSTKLPAPHGQTIGAGT</sequence>
<dbReference type="PANTHER" id="PTHR43669">
    <property type="entry name" value="5-KETO-D-GLUCONATE 5-REDUCTASE"/>
    <property type="match status" value="1"/>
</dbReference>
<dbReference type="CDD" id="cd05233">
    <property type="entry name" value="SDR_c"/>
    <property type="match status" value="1"/>
</dbReference>
<dbReference type="InterPro" id="IPR002347">
    <property type="entry name" value="SDR_fam"/>
</dbReference>
<evidence type="ECO:0000256" key="1">
    <source>
        <dbReference type="ARBA" id="ARBA00006484"/>
    </source>
</evidence>
<evidence type="ECO:0000256" key="2">
    <source>
        <dbReference type="ARBA" id="ARBA00023002"/>
    </source>
</evidence>
<proteinExistence type="inferred from homology"/>
<comment type="similarity">
    <text evidence="1">Belongs to the short-chain dehydrogenases/reductases (SDR) family.</text>
</comment>
<dbReference type="EMBL" id="JACHLR010000010">
    <property type="protein sequence ID" value="MBB4859237.1"/>
    <property type="molecule type" value="Genomic_DNA"/>
</dbReference>
<keyword evidence="4" id="KW-1185">Reference proteome</keyword>
<evidence type="ECO:0000313" key="3">
    <source>
        <dbReference type="EMBL" id="MBB4859237.1"/>
    </source>
</evidence>